<keyword evidence="1" id="KW-1133">Transmembrane helix</keyword>
<evidence type="ECO:0000313" key="4">
    <source>
        <dbReference type="Proteomes" id="UP000078446"/>
    </source>
</evidence>
<protein>
    <submittedName>
        <fullName evidence="3">Putative histidine uptake transporter</fullName>
    </submittedName>
</protein>
<reference evidence="3 4" key="1">
    <citation type="journal article" date="2016" name="Genome Biol. Evol.">
        <title>Comparative Genomic Analyses of the Moraxella catarrhalis Serosensitive and Seroresistant Lineages Demonstrate Their Independent Evolution.</title>
        <authorList>
            <person name="Earl J.P."/>
            <person name="de Vries S.P."/>
            <person name="Ahmed A."/>
            <person name="Powell E."/>
            <person name="Schultz M.P."/>
            <person name="Hermans P.W."/>
            <person name="Hill D.J."/>
            <person name="Zhou Z."/>
            <person name="Constantinidou C.I."/>
            <person name="Hu F.Z."/>
            <person name="Bootsma H.J."/>
            <person name="Ehrlich G.D."/>
        </authorList>
    </citation>
    <scope>NUCLEOTIDE SEQUENCE [LARGE SCALE GENOMIC DNA]</scope>
    <source>
        <strain evidence="3 4">Z7574</strain>
    </source>
</reference>
<comment type="caution">
    <text evidence="3">The sequence shown here is derived from an EMBL/GenBank/DDBJ whole genome shotgun (WGS) entry which is preliminary data.</text>
</comment>
<feature type="domain" description="Nucleoside transporter/FeoB GTPase Gate" evidence="2">
    <location>
        <begin position="125"/>
        <end position="223"/>
    </location>
</feature>
<evidence type="ECO:0000313" key="3">
    <source>
        <dbReference type="EMBL" id="OAV00802.1"/>
    </source>
</evidence>
<dbReference type="InterPro" id="IPR011642">
    <property type="entry name" value="Gate_dom"/>
</dbReference>
<dbReference type="RefSeq" id="WP_064618678.1">
    <property type="nucleotide sequence ID" value="NZ_LXHE01000010.1"/>
</dbReference>
<feature type="transmembrane region" description="Helical" evidence="1">
    <location>
        <begin position="123"/>
        <end position="147"/>
    </location>
</feature>
<feature type="transmembrane region" description="Helical" evidence="1">
    <location>
        <begin position="302"/>
        <end position="321"/>
    </location>
</feature>
<feature type="transmembrane region" description="Helical" evidence="1">
    <location>
        <begin position="54"/>
        <end position="70"/>
    </location>
</feature>
<evidence type="ECO:0000256" key="1">
    <source>
        <dbReference type="SAM" id="Phobius"/>
    </source>
</evidence>
<feature type="transmembrane region" description="Helical" evidence="1">
    <location>
        <begin position="168"/>
        <end position="186"/>
    </location>
</feature>
<dbReference type="AlphaFoldDB" id="A0A7Z1A434"/>
<feature type="transmembrane region" description="Helical" evidence="1">
    <location>
        <begin position="378"/>
        <end position="399"/>
    </location>
</feature>
<evidence type="ECO:0000259" key="2">
    <source>
        <dbReference type="Pfam" id="PF07670"/>
    </source>
</evidence>
<feature type="transmembrane region" description="Helical" evidence="1">
    <location>
        <begin position="12"/>
        <end position="34"/>
    </location>
</feature>
<feature type="transmembrane region" description="Helical" evidence="1">
    <location>
        <begin position="328"/>
        <end position="346"/>
    </location>
</feature>
<gene>
    <name evidence="3" type="ORF">AO382_1139</name>
</gene>
<keyword evidence="1" id="KW-0472">Membrane</keyword>
<keyword evidence="1" id="KW-0812">Transmembrane</keyword>
<feature type="transmembrane region" description="Helical" evidence="1">
    <location>
        <begin position="82"/>
        <end position="103"/>
    </location>
</feature>
<feature type="transmembrane region" description="Helical" evidence="1">
    <location>
        <begin position="231"/>
        <end position="250"/>
    </location>
</feature>
<dbReference type="Pfam" id="PF07670">
    <property type="entry name" value="Gate"/>
    <property type="match status" value="1"/>
</dbReference>
<sequence length="439" mass="47699">MNNNHHYKSNTLAVIQMTGFSLLGIALFFVPITIGGKRTIAFDHMAGYLVNEQRTLAVILLFLLMIYGVAKPFVSGTWRSNATNVVLSAFKVLGLVLAVMYVTGTAPDMLMTKDMLPFLFEKLALPVGMIIPIGALMLSFLIAFGLLEMMGVIMQPVMRPIWRTPGSSAIDAVASFVGSYSVGLLITDRVYLKGAYSAKEAAIIATGFSTVSTAFVVIVAKTLELMPFWNVYFWSCLVITFLVTAITARLPPIRNMDDQKTITDEIDFNQSRLSQAWQTGVQTAKSAPPLYRVLGQNLWDGIQMSAAVVPAIIAIGLFGLLLEKYTPVFDILGLALVPFTWLGGLSDPMGAAKGLSSGLAEMFLPALLLAQNDVLTRYVTAVVSVSSVVFFSGMVPCVLATKIPLSVAQMVLIWFIRVALSILFACAFGHLAIHLGWIY</sequence>
<proteinExistence type="predicted"/>
<feature type="transmembrane region" description="Helical" evidence="1">
    <location>
        <begin position="201"/>
        <end position="219"/>
    </location>
</feature>
<dbReference type="Proteomes" id="UP000078446">
    <property type="component" value="Unassembled WGS sequence"/>
</dbReference>
<feature type="transmembrane region" description="Helical" evidence="1">
    <location>
        <begin position="411"/>
        <end position="433"/>
    </location>
</feature>
<accession>A0A7Z1A434</accession>
<dbReference type="EMBL" id="LXHE01000010">
    <property type="protein sequence ID" value="OAV00802.1"/>
    <property type="molecule type" value="Genomic_DNA"/>
</dbReference>
<organism evidence="3 4">
    <name type="scientific">Moraxella catarrhalis</name>
    <name type="common">Branhamella catarrhalis</name>
    <dbReference type="NCBI Taxonomy" id="480"/>
    <lineage>
        <taxon>Bacteria</taxon>
        <taxon>Pseudomonadati</taxon>
        <taxon>Pseudomonadota</taxon>
        <taxon>Gammaproteobacteria</taxon>
        <taxon>Moraxellales</taxon>
        <taxon>Moraxellaceae</taxon>
        <taxon>Moraxella</taxon>
    </lineage>
</organism>
<name>A0A7Z1A434_MORCA</name>